<evidence type="ECO:0000256" key="2">
    <source>
        <dbReference type="ARBA" id="ARBA00022679"/>
    </source>
</evidence>
<keyword evidence="1" id="KW-0489">Methyltransferase</keyword>
<dbReference type="InterPro" id="IPR001525">
    <property type="entry name" value="C5_MeTfrase"/>
</dbReference>
<gene>
    <name evidence="4" type="ORF">AVDCRST_MAG02-2583</name>
</gene>
<reference evidence="4" key="1">
    <citation type="submission" date="2020-02" db="EMBL/GenBank/DDBJ databases">
        <authorList>
            <person name="Meier V. D."/>
        </authorList>
    </citation>
    <scope>NUCLEOTIDE SEQUENCE</scope>
    <source>
        <strain evidence="4">AVDCRST_MAG02</strain>
    </source>
</reference>
<dbReference type="GO" id="GO:0009307">
    <property type="term" value="P:DNA restriction-modification system"/>
    <property type="evidence" value="ECO:0007669"/>
    <property type="project" value="UniProtKB-KW"/>
</dbReference>
<dbReference type="Pfam" id="PF00145">
    <property type="entry name" value="DNA_methylase"/>
    <property type="match status" value="1"/>
</dbReference>
<accession>A0A6J4R532</accession>
<dbReference type="SUPFAM" id="SSF53335">
    <property type="entry name" value="S-adenosyl-L-methionine-dependent methyltransferases"/>
    <property type="match status" value="1"/>
</dbReference>
<organism evidence="4">
    <name type="scientific">uncultured Rubrobacteraceae bacterium</name>
    <dbReference type="NCBI Taxonomy" id="349277"/>
    <lineage>
        <taxon>Bacteria</taxon>
        <taxon>Bacillati</taxon>
        <taxon>Actinomycetota</taxon>
        <taxon>Rubrobacteria</taxon>
        <taxon>Rubrobacterales</taxon>
        <taxon>Rubrobacteraceae</taxon>
        <taxon>environmental samples</taxon>
    </lineage>
</organism>
<dbReference type="InterPro" id="IPR029063">
    <property type="entry name" value="SAM-dependent_MTases_sf"/>
</dbReference>
<dbReference type="AlphaFoldDB" id="A0A6J4R532"/>
<dbReference type="EMBL" id="CADCVH010000086">
    <property type="protein sequence ID" value="CAA9463030.1"/>
    <property type="molecule type" value="Genomic_DNA"/>
</dbReference>
<keyword evidence="2" id="KW-0808">Transferase</keyword>
<proteinExistence type="predicted"/>
<protein>
    <submittedName>
        <fullName evidence="4">Uncharacterized protein</fullName>
    </submittedName>
</protein>
<keyword evidence="3" id="KW-0680">Restriction system</keyword>
<evidence type="ECO:0000313" key="4">
    <source>
        <dbReference type="EMBL" id="CAA9463030.1"/>
    </source>
</evidence>
<dbReference type="Gene3D" id="3.90.120.10">
    <property type="entry name" value="DNA Methylase, subunit A, domain 2"/>
    <property type="match status" value="1"/>
</dbReference>
<evidence type="ECO:0000256" key="3">
    <source>
        <dbReference type="ARBA" id="ARBA00022747"/>
    </source>
</evidence>
<evidence type="ECO:0000256" key="1">
    <source>
        <dbReference type="ARBA" id="ARBA00022603"/>
    </source>
</evidence>
<dbReference type="GO" id="GO:0032259">
    <property type="term" value="P:methylation"/>
    <property type="evidence" value="ECO:0007669"/>
    <property type="project" value="UniProtKB-KW"/>
</dbReference>
<name>A0A6J4R532_9ACTN</name>
<sequence length="78" mass="8530">MARGAATIAHWREPRCLGIAEVKRLCSLPDDFELTGRFADQWARLGNAVPPLLIKAVAEHVRDTIVVLPGRAEDPEAA</sequence>
<dbReference type="GO" id="GO:0008168">
    <property type="term" value="F:methyltransferase activity"/>
    <property type="evidence" value="ECO:0007669"/>
    <property type="project" value="UniProtKB-KW"/>
</dbReference>